<keyword evidence="4" id="KW-1185">Reference proteome</keyword>
<dbReference type="HOGENOM" id="CLU_1606787_0_0_1"/>
<dbReference type="SUPFAM" id="SSF51395">
    <property type="entry name" value="FMN-linked oxidoreductases"/>
    <property type="match status" value="1"/>
</dbReference>
<dbReference type="PANTHER" id="PTHR43100:SF1">
    <property type="entry name" value="GLUTAMATE SYNTHASE [NADPH] SMALL CHAIN"/>
    <property type="match status" value="1"/>
</dbReference>
<comment type="similarity">
    <text evidence="1">Belongs to the glutamate synthase family.</text>
</comment>
<accession>V3ZRQ3</accession>
<dbReference type="Pfam" id="PF01645">
    <property type="entry name" value="Glu_synthase"/>
    <property type="match status" value="1"/>
</dbReference>
<dbReference type="PANTHER" id="PTHR43100">
    <property type="entry name" value="GLUTAMATE SYNTHASE [NADPH] SMALL CHAIN"/>
    <property type="match status" value="1"/>
</dbReference>
<dbReference type="GO" id="GO:0006537">
    <property type="term" value="P:glutamate biosynthetic process"/>
    <property type="evidence" value="ECO:0007669"/>
    <property type="project" value="InterPro"/>
</dbReference>
<gene>
    <name evidence="3" type="ORF">LOTGIDRAFT_175496</name>
</gene>
<dbReference type="Proteomes" id="UP000030746">
    <property type="component" value="Unassembled WGS sequence"/>
</dbReference>
<feature type="domain" description="Glutamate synthase" evidence="2">
    <location>
        <begin position="1"/>
        <end position="166"/>
    </location>
</feature>
<dbReference type="InterPro" id="IPR013785">
    <property type="entry name" value="Aldolase_TIM"/>
</dbReference>
<dbReference type="RefSeq" id="XP_009055204.1">
    <property type="nucleotide sequence ID" value="XM_009056956.1"/>
</dbReference>
<dbReference type="InterPro" id="IPR002932">
    <property type="entry name" value="Glu_synthdom"/>
</dbReference>
<sequence length="166" mass="17383">VASGRFGVTSSYLTHADELQIKMAQGAKPGEGGELPGYKVTKGIAKTRHSIPGVGLISPPPHHDIYSIEDLAELIYDLKAANPEARISVKLVSEMGVGIVASGVAKGKAEHITISGHDGGTGASSWTGIKNAGLPWELGISETHQTLVLNNLRSRVVLQADGQIRS</sequence>
<evidence type="ECO:0000256" key="1">
    <source>
        <dbReference type="ARBA" id="ARBA00009716"/>
    </source>
</evidence>
<dbReference type="AlphaFoldDB" id="V3ZRQ3"/>
<dbReference type="Gene3D" id="3.20.20.70">
    <property type="entry name" value="Aldolase class I"/>
    <property type="match status" value="1"/>
</dbReference>
<evidence type="ECO:0000259" key="2">
    <source>
        <dbReference type="Pfam" id="PF01645"/>
    </source>
</evidence>
<proteinExistence type="inferred from homology"/>
<dbReference type="CDD" id="cd02808">
    <property type="entry name" value="GltS_FMN"/>
    <property type="match status" value="1"/>
</dbReference>
<dbReference type="STRING" id="225164.V3ZRQ3"/>
<dbReference type="OrthoDB" id="4327079at2759"/>
<dbReference type="GO" id="GO:0015930">
    <property type="term" value="F:glutamate synthase activity"/>
    <property type="evidence" value="ECO:0007669"/>
    <property type="project" value="InterPro"/>
</dbReference>
<protein>
    <recommendedName>
        <fullName evidence="2">Glutamate synthase domain-containing protein</fullName>
    </recommendedName>
</protein>
<dbReference type="InterPro" id="IPR051394">
    <property type="entry name" value="Glutamate_Synthase"/>
</dbReference>
<reference evidence="3 4" key="1">
    <citation type="journal article" date="2013" name="Nature">
        <title>Insights into bilaterian evolution from three spiralian genomes.</title>
        <authorList>
            <person name="Simakov O."/>
            <person name="Marletaz F."/>
            <person name="Cho S.J."/>
            <person name="Edsinger-Gonzales E."/>
            <person name="Havlak P."/>
            <person name="Hellsten U."/>
            <person name="Kuo D.H."/>
            <person name="Larsson T."/>
            <person name="Lv J."/>
            <person name="Arendt D."/>
            <person name="Savage R."/>
            <person name="Osoegawa K."/>
            <person name="de Jong P."/>
            <person name="Grimwood J."/>
            <person name="Chapman J.A."/>
            <person name="Shapiro H."/>
            <person name="Aerts A."/>
            <person name="Otillar R.P."/>
            <person name="Terry A.Y."/>
            <person name="Boore J.L."/>
            <person name="Grigoriev I.V."/>
            <person name="Lindberg D.R."/>
            <person name="Seaver E.C."/>
            <person name="Weisblat D.A."/>
            <person name="Putnam N.H."/>
            <person name="Rokhsar D.S."/>
        </authorList>
    </citation>
    <scope>NUCLEOTIDE SEQUENCE [LARGE SCALE GENOMIC DNA]</scope>
</reference>
<organism evidence="3 4">
    <name type="scientific">Lottia gigantea</name>
    <name type="common">Giant owl limpet</name>
    <dbReference type="NCBI Taxonomy" id="225164"/>
    <lineage>
        <taxon>Eukaryota</taxon>
        <taxon>Metazoa</taxon>
        <taxon>Spiralia</taxon>
        <taxon>Lophotrochozoa</taxon>
        <taxon>Mollusca</taxon>
        <taxon>Gastropoda</taxon>
        <taxon>Patellogastropoda</taxon>
        <taxon>Lottioidea</taxon>
        <taxon>Lottiidae</taxon>
        <taxon>Lottia</taxon>
    </lineage>
</organism>
<dbReference type="CTD" id="20243221"/>
<dbReference type="KEGG" id="lgi:LOTGIDRAFT_175496"/>
<name>V3ZRQ3_LOTGI</name>
<feature type="non-terminal residue" evidence="3">
    <location>
        <position position="1"/>
    </location>
</feature>
<dbReference type="EMBL" id="KB201861">
    <property type="protein sequence ID" value="ESO94103.1"/>
    <property type="molecule type" value="Genomic_DNA"/>
</dbReference>
<feature type="non-terminal residue" evidence="3">
    <location>
        <position position="166"/>
    </location>
</feature>
<evidence type="ECO:0000313" key="4">
    <source>
        <dbReference type="Proteomes" id="UP000030746"/>
    </source>
</evidence>
<evidence type="ECO:0000313" key="3">
    <source>
        <dbReference type="EMBL" id="ESO94103.1"/>
    </source>
</evidence>
<dbReference type="GeneID" id="20243221"/>